<protein>
    <submittedName>
        <fullName evidence="1">Cryptochrome/photolyase family protein</fullName>
    </submittedName>
</protein>
<dbReference type="InterPro" id="IPR036134">
    <property type="entry name" value="Crypto/Photolyase_FAD-like_sf"/>
</dbReference>
<dbReference type="Gene3D" id="1.10.10.1710">
    <property type="entry name" value="Deoxyribodipyrimidine photolyase-related"/>
    <property type="match status" value="1"/>
</dbReference>
<dbReference type="Pfam" id="PF04244">
    <property type="entry name" value="DPRP"/>
    <property type="match status" value="1"/>
</dbReference>
<dbReference type="SUPFAM" id="SSF48173">
    <property type="entry name" value="Cryptochrome/photolyase FAD-binding domain"/>
    <property type="match status" value="1"/>
</dbReference>
<organism evidence="1 2">
    <name type="scientific">Candidatus Methanocrinis natronophilus</name>
    <dbReference type="NCBI Taxonomy" id="3033396"/>
    <lineage>
        <taxon>Archaea</taxon>
        <taxon>Methanobacteriati</taxon>
        <taxon>Methanobacteriota</taxon>
        <taxon>Stenosarchaea group</taxon>
        <taxon>Methanomicrobia</taxon>
        <taxon>Methanotrichales</taxon>
        <taxon>Methanotrichaceae</taxon>
        <taxon>Methanocrinis</taxon>
    </lineage>
</organism>
<dbReference type="InterPro" id="IPR014729">
    <property type="entry name" value="Rossmann-like_a/b/a_fold"/>
</dbReference>
<sequence>MSEEGAKGAIIYPDHLFRDHPSLRDPEISTAFLVEGDRFFSDFRFHKKKLLLLRASLKRYGEVLMGMGLQVEYLDNRPKETLSDLLAALRGRGIETVRAAEIVDHPLRSSLLEGLKDLSIRIDLDESPGFLTPRSVVEELFFGKDHHSMASFYRHQRRRLDILMEDRRPAGGMWSYDRENRKRLPRDLKVPPLPALVESRHVREAKGYVEDRFPDNPGSVEGFNYPTTHEEADLWLGDFLERRLAHFGDYEDAMGSDQPFLFHSLLSSSLNAGLLTPREVLDRTLDHAGNADVPINSLEGFIRQIIGWREFMRAVYLLEGEKERRSNFWGHSEKIPPSLYSGTTGIEPVDRVVSRAMDHAYAHHIERLMVLGNFMNLVEIDPDEVYRWFMEIFIDSCDWAMVPNVYGMSTYADGGLITTKPYISGSAYIRRMGDYPAGEWEQVWDGLFWRFVDLHREVFEGNPRTRVLARQIDRIGAEKMEGHIRVSEEFLRRLRGLAQEDPSN</sequence>
<dbReference type="RefSeq" id="WP_316966464.1">
    <property type="nucleotide sequence ID" value="NZ_JARFPK010000017.1"/>
</dbReference>
<evidence type="ECO:0000313" key="1">
    <source>
        <dbReference type="EMBL" id="MDF0590716.1"/>
    </source>
</evidence>
<dbReference type="Gene3D" id="1.25.40.80">
    <property type="match status" value="1"/>
</dbReference>
<accession>A0ABT5X7P6</accession>
<evidence type="ECO:0000313" key="2">
    <source>
        <dbReference type="Proteomes" id="UP001220010"/>
    </source>
</evidence>
<dbReference type="Proteomes" id="UP001220010">
    <property type="component" value="Unassembled WGS sequence"/>
</dbReference>
<comment type="caution">
    <text evidence="1">The sequence shown here is derived from an EMBL/GenBank/DDBJ whole genome shotgun (WGS) entry which is preliminary data.</text>
</comment>
<dbReference type="InterPro" id="IPR007357">
    <property type="entry name" value="PhrB-like"/>
</dbReference>
<dbReference type="PANTHER" id="PTHR38657:SF1">
    <property type="entry name" value="SLR1343 PROTEIN"/>
    <property type="match status" value="1"/>
</dbReference>
<gene>
    <name evidence="1" type="ORF">P0O15_05945</name>
</gene>
<keyword evidence="2" id="KW-1185">Reference proteome</keyword>
<dbReference type="InterPro" id="IPR052551">
    <property type="entry name" value="UV-DNA_repair_photolyase"/>
</dbReference>
<dbReference type="EMBL" id="JARFPK010000017">
    <property type="protein sequence ID" value="MDF0590716.1"/>
    <property type="molecule type" value="Genomic_DNA"/>
</dbReference>
<proteinExistence type="predicted"/>
<dbReference type="Gene3D" id="3.40.50.620">
    <property type="entry name" value="HUPs"/>
    <property type="match status" value="1"/>
</dbReference>
<dbReference type="Gene3D" id="1.10.579.10">
    <property type="entry name" value="DNA Cyclobutane Dipyrimidine Photolyase, subunit A, domain 3"/>
    <property type="match status" value="1"/>
</dbReference>
<dbReference type="PANTHER" id="PTHR38657">
    <property type="entry name" value="SLR1343 PROTEIN"/>
    <property type="match status" value="1"/>
</dbReference>
<name>A0ABT5X7P6_9EURY</name>
<reference evidence="1 2" key="1">
    <citation type="submission" date="2023-03" db="EMBL/GenBank/DDBJ databases">
        <title>WGS of Methanotrichaceae archaeon Mx.</title>
        <authorList>
            <person name="Sorokin D.Y."/>
            <person name="Merkel A.Y."/>
        </authorList>
    </citation>
    <scope>NUCLEOTIDE SEQUENCE [LARGE SCALE GENOMIC DNA]</scope>
    <source>
        <strain evidence="1 2">Mx</strain>
    </source>
</reference>